<evidence type="ECO:0000256" key="3">
    <source>
        <dbReference type="ARBA" id="ARBA00022475"/>
    </source>
</evidence>
<dbReference type="SUPFAM" id="SSF82866">
    <property type="entry name" value="Multidrug efflux transporter AcrB transmembrane domain"/>
    <property type="match status" value="2"/>
</dbReference>
<dbReference type="RefSeq" id="WP_006748140.1">
    <property type="nucleotide sequence ID" value="NZ_CP007029.1"/>
</dbReference>
<evidence type="ECO:0000313" key="10">
    <source>
        <dbReference type="Proteomes" id="UP000005289"/>
    </source>
</evidence>
<keyword evidence="2" id="KW-0813">Transport</keyword>
<dbReference type="Pfam" id="PF00873">
    <property type="entry name" value="ACR_tran"/>
    <property type="match status" value="1"/>
</dbReference>
<dbReference type="FunFam" id="1.20.1640.10:FF:000001">
    <property type="entry name" value="Efflux pump membrane transporter"/>
    <property type="match status" value="1"/>
</dbReference>
<keyword evidence="4" id="KW-0997">Cell inner membrane</keyword>
<feature type="transmembrane region" description="Helical" evidence="8">
    <location>
        <begin position="986"/>
        <end position="1014"/>
    </location>
</feature>
<dbReference type="Gene3D" id="1.20.1640.10">
    <property type="entry name" value="Multidrug efflux transporter AcrB transmembrane domain"/>
    <property type="match status" value="2"/>
</dbReference>
<evidence type="ECO:0000313" key="9">
    <source>
        <dbReference type="EMBL" id="AHE98664.1"/>
    </source>
</evidence>
<dbReference type="InterPro" id="IPR027463">
    <property type="entry name" value="AcrB_DN_DC_subdom"/>
</dbReference>
<sequence length="1032" mass="111528">MRFTDLFIRKPVLATVVSLFILLLGLRAIVDLNVRQFPEVKNAVVTVSTAYIGADADLIQGFVTTPLEREVAAAEGIDYLVSTSVPGISVIQAYLRLDHDPNEALTQIAAQVNKVRGDLPAEAEDPVVELAVGESIAAMYLSFFSDRLANNQITDYLTRVVEPELSTIAGVQRAEILGGETFAMRIWLDAERMAAYGVTGRDVRAALQANNVLAAVGRTRGQLVTVDLTAETDLSRLEEFERLIVREEDGAMVRIEDIATVELGSENYDVSVRFNAQNATFVGIELSPDANALDVIADVRQAFRDRIRPQLPEGLNAEIVYDSTEYIESAIEEVLLTIALALGVVLIVIYLFLGSLRSVAIPAVSIPLSLIGTFLLMLLMGFSINLLTLLAMVLAIGIVVDDAIIMVENVHRHIEDGMKPFDAAIQGARELAWPIVAMSTTLIAVFLPIGFVGGLTGTLFIEFAFTLAGAVLISGIIALTLSPMLASRILKGHEGGRPGGRLEGWLDARFNALQARYRHRLHGALNERFTLLVFGLIVLVSCYFLFITSASELEPPEDQGFVFSVMEGDAYLGLDQVERNTRLIDGFMGEIPELRNIFIVNGFGGGATPSTNEAIAGFVMAPWDQRERSTGEILEQDLQPRLDQIPALSIFAVEPPSLPSPGGGGAPVSMVIGSTGPMENLGEFTDEIIARAMASGRFIFMDSDLDFDKPRVDLKIDRDKAAQMGIDMATLTADLAPLLAGGFTGRFALDGRSYRVIPLVQRSERLNPDQLAELYTRTRDGEPVPLSNIVTFEETVVPRSLRRFQQLNAVTLSGVPRPGVTLGEALDLLDGIAAEVLPAGYTVDYAGQSRQLKAEGAQFVATFFFALVVIYLVLAAQFESFRDPLIMLMTVPMSVAGALVFISLGFTSLNIYTQVGLVTLIGLIAKHGILIVEFANQLQRKGHSMREAIEEAASLRLRPILMTTAATVIAMVPLLLATGAGAGSRFAMGLVIASGMAIGTLFTLFVVPAVYLYLARDRGRAAATESAATDPA</sequence>
<protein>
    <submittedName>
        <fullName evidence="9">Acriflavine resistance protein B</fullName>
    </submittedName>
</protein>
<keyword evidence="7 8" id="KW-0472">Membrane</keyword>
<name>W0DJA9_9GAMM</name>
<feature type="transmembrane region" description="Helical" evidence="8">
    <location>
        <begin position="529"/>
        <end position="547"/>
    </location>
</feature>
<dbReference type="AlphaFoldDB" id="W0DJA9"/>
<keyword evidence="5 8" id="KW-0812">Transmembrane</keyword>
<evidence type="ECO:0000256" key="4">
    <source>
        <dbReference type="ARBA" id="ARBA00022519"/>
    </source>
</evidence>
<dbReference type="GO" id="GO:0042910">
    <property type="term" value="F:xenobiotic transmembrane transporter activity"/>
    <property type="evidence" value="ECO:0007669"/>
    <property type="project" value="TreeGrafter"/>
</dbReference>
<dbReference type="GO" id="GO:0005886">
    <property type="term" value="C:plasma membrane"/>
    <property type="evidence" value="ECO:0007669"/>
    <property type="project" value="UniProtKB-SubCell"/>
</dbReference>
<organism evidence="9 10">
    <name type="scientific">Thioalkalivibrio paradoxus ARh 1</name>
    <dbReference type="NCBI Taxonomy" id="713585"/>
    <lineage>
        <taxon>Bacteria</taxon>
        <taxon>Pseudomonadati</taxon>
        <taxon>Pseudomonadota</taxon>
        <taxon>Gammaproteobacteria</taxon>
        <taxon>Chromatiales</taxon>
        <taxon>Ectothiorhodospiraceae</taxon>
        <taxon>Thioalkalivibrio</taxon>
    </lineage>
</organism>
<reference evidence="9 10" key="1">
    <citation type="submission" date="2013-12" db="EMBL/GenBank/DDBJ databases">
        <authorList>
            <consortium name="DOE Joint Genome Institute"/>
            <person name="Muyzer G."/>
            <person name="Huntemann M."/>
            <person name="Han J."/>
            <person name="Chen A."/>
            <person name="Kyrpides N."/>
            <person name="Mavromatis K."/>
            <person name="Markowitz V."/>
            <person name="Palaniappan K."/>
            <person name="Ivanova N."/>
            <person name="Schaumberg A."/>
            <person name="Pati A."/>
            <person name="Liolios K."/>
            <person name="Nordberg H.P."/>
            <person name="Cantor M.N."/>
            <person name="Hua S.X."/>
            <person name="Woyke T."/>
        </authorList>
    </citation>
    <scope>NUCLEOTIDE SEQUENCE [LARGE SCALE GENOMIC DNA]</scope>
    <source>
        <strain evidence="9 10">ARh 1</strain>
    </source>
</reference>
<dbReference type="EMBL" id="CP007029">
    <property type="protein sequence ID" value="AHE98664.1"/>
    <property type="molecule type" value="Genomic_DNA"/>
</dbReference>
<dbReference type="HOGENOM" id="CLU_002755_1_2_6"/>
<dbReference type="STRING" id="713585.THITH_10855"/>
<feature type="transmembrane region" description="Helical" evidence="8">
    <location>
        <begin position="912"/>
        <end position="936"/>
    </location>
</feature>
<gene>
    <name evidence="9" type="ORF">THITH_10855</name>
</gene>
<dbReference type="Gene3D" id="3.30.2090.10">
    <property type="entry name" value="Multidrug efflux transporter AcrB TolC docking domain, DN and DC subdomains"/>
    <property type="match status" value="2"/>
</dbReference>
<dbReference type="PRINTS" id="PR00702">
    <property type="entry name" value="ACRIFLAVINRP"/>
</dbReference>
<evidence type="ECO:0000256" key="2">
    <source>
        <dbReference type="ARBA" id="ARBA00022448"/>
    </source>
</evidence>
<dbReference type="Gene3D" id="3.30.70.1430">
    <property type="entry name" value="Multidrug efflux transporter AcrB pore domain"/>
    <property type="match status" value="2"/>
</dbReference>
<dbReference type="Gene3D" id="3.30.70.1320">
    <property type="entry name" value="Multidrug efflux transporter AcrB pore domain like"/>
    <property type="match status" value="1"/>
</dbReference>
<dbReference type="PANTHER" id="PTHR32063">
    <property type="match status" value="1"/>
</dbReference>
<evidence type="ECO:0000256" key="5">
    <source>
        <dbReference type="ARBA" id="ARBA00022692"/>
    </source>
</evidence>
<dbReference type="PANTHER" id="PTHR32063:SF14">
    <property type="entry name" value="BLL4319 PROTEIN"/>
    <property type="match status" value="1"/>
</dbReference>
<accession>W0DJA9</accession>
<feature type="transmembrane region" description="Helical" evidence="8">
    <location>
        <begin position="859"/>
        <end position="878"/>
    </location>
</feature>
<evidence type="ECO:0000256" key="8">
    <source>
        <dbReference type="SAM" id="Phobius"/>
    </source>
</evidence>
<evidence type="ECO:0000256" key="6">
    <source>
        <dbReference type="ARBA" id="ARBA00022989"/>
    </source>
</evidence>
<dbReference type="Gene3D" id="3.30.70.1440">
    <property type="entry name" value="Multidrug efflux transporter AcrB pore domain"/>
    <property type="match status" value="1"/>
</dbReference>
<comment type="subcellular location">
    <subcellularLocation>
        <location evidence="1">Cell inner membrane</location>
        <topology evidence="1">Multi-pass membrane protein</topology>
    </subcellularLocation>
</comment>
<feature type="transmembrane region" description="Helical" evidence="8">
    <location>
        <begin position="885"/>
        <end position="906"/>
    </location>
</feature>
<keyword evidence="3" id="KW-1003">Cell membrane</keyword>
<feature type="transmembrane region" description="Helical" evidence="8">
    <location>
        <begin position="386"/>
        <end position="410"/>
    </location>
</feature>
<feature type="transmembrane region" description="Helical" evidence="8">
    <location>
        <begin position="360"/>
        <end position="380"/>
    </location>
</feature>
<dbReference type="KEGG" id="tti:THITH_10855"/>
<evidence type="ECO:0000256" key="1">
    <source>
        <dbReference type="ARBA" id="ARBA00004429"/>
    </source>
</evidence>
<keyword evidence="6 8" id="KW-1133">Transmembrane helix</keyword>
<evidence type="ECO:0000256" key="7">
    <source>
        <dbReference type="ARBA" id="ARBA00023136"/>
    </source>
</evidence>
<feature type="transmembrane region" description="Helical" evidence="8">
    <location>
        <begin position="459"/>
        <end position="481"/>
    </location>
</feature>
<dbReference type="OrthoDB" id="9758297at2"/>
<dbReference type="SUPFAM" id="SSF82714">
    <property type="entry name" value="Multidrug efflux transporter AcrB TolC docking domain, DN and DC subdomains"/>
    <property type="match status" value="2"/>
</dbReference>
<feature type="transmembrane region" description="Helical" evidence="8">
    <location>
        <begin position="431"/>
        <end position="453"/>
    </location>
</feature>
<dbReference type="InterPro" id="IPR001036">
    <property type="entry name" value="Acrflvin-R"/>
</dbReference>
<dbReference type="Proteomes" id="UP000005289">
    <property type="component" value="Chromosome"/>
</dbReference>
<feature type="transmembrane region" description="Helical" evidence="8">
    <location>
        <begin position="334"/>
        <end position="353"/>
    </location>
</feature>
<proteinExistence type="predicted"/>
<feature type="transmembrane region" description="Helical" evidence="8">
    <location>
        <begin position="957"/>
        <end position="980"/>
    </location>
</feature>
<keyword evidence="10" id="KW-1185">Reference proteome</keyword>
<dbReference type="SUPFAM" id="SSF82693">
    <property type="entry name" value="Multidrug efflux transporter AcrB pore domain, PN1, PN2, PC1 and PC2 subdomains"/>
    <property type="match status" value="3"/>
</dbReference>